<evidence type="ECO:0000256" key="1">
    <source>
        <dbReference type="ARBA" id="ARBA00004370"/>
    </source>
</evidence>
<sequence length="906" mass="101917">MYWPTTTAKRLHLSPSGLNSEQDANAHIIHAAESYDADLWATLTASTLTIWSYRPSQVVAALVRTPKSIEEYGANVRIRWKPDGLGIFVETDQSYLLLYSVKFVPQRQASVYSYIPSNGSGARSKTTKEVLAPSLSALRSTFAPGPGEGSSLGEGRQLAIDIRFKLVLRIDAGLSTSVSTDDHLIVATKNPPALQCIPWPEDPSGPRKGSPQTRTSVLSRLEWIVNEHSQKQGDDKEKAQDTPPPHIVDLVYSHEMDIYLFVTSDGRAYCAHLQMDSRTSIWRGHCFHGISDRRRRPSNLDPSERENAPSTSLPLEHRGRCAAINARFSLLAVGLEDGTVTVYTFRAPDKVALYSHSFSVREAMRSTASYLKTGHCTSLAWSSDGHALATGWQKGWSIWSTFGKLMGCSLTENWQDASEKFSDTFLRGVQDLFWGPGNTELFLTCYSNDDQPSKDLDRQIFVLPFAKSAVTGQHSPDNTRYAFVQLDDSVLVYRGSDQPDMSIINPESDVWHHIKIPQEYLATNWPVRYACISSDGRLIAVAGRRGLTHFSSLSGRWKRFQTTAQEQNFIVDGGLQWYQHVLVAACHIPETNEHQIRLYSRDLNLDETSVLYTEHLSSAVILTSLFDNSLLVYTADNTLHHFLISITDMDIHLTLCGSITFEGVVGEPARVRGMSWLVPAQQQQSGDPMDDLMMATIIFLIDGKLVLLRPRRSTNNEDDEEVSYDMQILGDRIEYYWTHLQGVGTLENSLWGYDGHGIKLWLDALTIEQAGVINDNDEEEEKPEYRTIEESMSISLDFYPLCVLIEKGIIIGVEPEVSLRRSLEFAIFRSTTNTQLFLHHVLRSYLERRQLREAVLFASFYRSLVYFAHALEILLHDVLEEEADSEFAQQLTSSSSNGSLVDHEKS</sequence>
<dbReference type="InterPro" id="IPR015943">
    <property type="entry name" value="WD40/YVTN_repeat-like_dom_sf"/>
</dbReference>
<feature type="non-terminal residue" evidence="5">
    <location>
        <position position="906"/>
    </location>
</feature>
<name>A0A316VAG6_9BASI</name>
<evidence type="ECO:0000256" key="3">
    <source>
        <dbReference type="SAM" id="MobiDB-lite"/>
    </source>
</evidence>
<dbReference type="InParanoid" id="A0A316VAG6"/>
<reference evidence="5 6" key="1">
    <citation type="journal article" date="2018" name="Mol. Biol. Evol.">
        <title>Broad Genomic Sampling Reveals a Smut Pathogenic Ancestry of the Fungal Clade Ustilaginomycotina.</title>
        <authorList>
            <person name="Kijpornyongpan T."/>
            <person name="Mondo S.J."/>
            <person name="Barry K."/>
            <person name="Sandor L."/>
            <person name="Lee J."/>
            <person name="Lipzen A."/>
            <person name="Pangilinan J."/>
            <person name="LaButti K."/>
            <person name="Hainaut M."/>
            <person name="Henrissat B."/>
            <person name="Grigoriev I.V."/>
            <person name="Spatafora J.W."/>
            <person name="Aime M.C."/>
        </authorList>
    </citation>
    <scope>NUCLEOTIDE SEQUENCE [LARGE SCALE GENOMIC DNA]</scope>
    <source>
        <strain evidence="5 6">MCA 3882</strain>
    </source>
</reference>
<gene>
    <name evidence="5" type="ORF">FA14DRAFT_105852</name>
</gene>
<proteinExistence type="predicted"/>
<dbReference type="Proteomes" id="UP000245771">
    <property type="component" value="Unassembled WGS sequence"/>
</dbReference>
<dbReference type="GO" id="GO:0005829">
    <property type="term" value="C:cytosol"/>
    <property type="evidence" value="ECO:0007669"/>
    <property type="project" value="TreeGrafter"/>
</dbReference>
<feature type="domain" description="RIC1 C-terminal alpha solenoid region" evidence="4">
    <location>
        <begin position="839"/>
        <end position="890"/>
    </location>
</feature>
<evidence type="ECO:0000256" key="2">
    <source>
        <dbReference type="ARBA" id="ARBA00023136"/>
    </source>
</evidence>
<dbReference type="GeneID" id="37017539"/>
<comment type="subcellular location">
    <subcellularLocation>
        <location evidence="1">Membrane</location>
    </subcellularLocation>
</comment>
<dbReference type="GO" id="GO:0006886">
    <property type="term" value="P:intracellular protein transport"/>
    <property type="evidence" value="ECO:0007669"/>
    <property type="project" value="InterPro"/>
</dbReference>
<evidence type="ECO:0000313" key="6">
    <source>
        <dbReference type="Proteomes" id="UP000245771"/>
    </source>
</evidence>
<dbReference type="PANTHER" id="PTHR22746:SF10">
    <property type="entry name" value="GUANINE NUCLEOTIDE EXCHANGE FACTOR SUBUNIT RIC1"/>
    <property type="match status" value="1"/>
</dbReference>
<evidence type="ECO:0000313" key="5">
    <source>
        <dbReference type="EMBL" id="PWN34068.1"/>
    </source>
</evidence>
<accession>A0A316VAG6</accession>
<feature type="region of interest" description="Disordered" evidence="3">
    <location>
        <begin position="293"/>
        <end position="314"/>
    </location>
</feature>
<organism evidence="5 6">
    <name type="scientific">Meira miltonrushii</name>
    <dbReference type="NCBI Taxonomy" id="1280837"/>
    <lineage>
        <taxon>Eukaryota</taxon>
        <taxon>Fungi</taxon>
        <taxon>Dikarya</taxon>
        <taxon>Basidiomycota</taxon>
        <taxon>Ustilaginomycotina</taxon>
        <taxon>Exobasidiomycetes</taxon>
        <taxon>Exobasidiales</taxon>
        <taxon>Brachybasidiaceae</taxon>
        <taxon>Meira</taxon>
    </lineage>
</organism>
<dbReference type="RefSeq" id="XP_025354370.1">
    <property type="nucleotide sequence ID" value="XM_025495758.1"/>
</dbReference>
<dbReference type="EMBL" id="KZ819604">
    <property type="protein sequence ID" value="PWN34068.1"/>
    <property type="molecule type" value="Genomic_DNA"/>
</dbReference>
<dbReference type="FunCoup" id="A0A316VAG6">
    <property type="interactions" value="117"/>
</dbReference>
<dbReference type="GO" id="GO:0042147">
    <property type="term" value="P:retrograde transport, endosome to Golgi"/>
    <property type="evidence" value="ECO:0007669"/>
    <property type="project" value="TreeGrafter"/>
</dbReference>
<dbReference type="SUPFAM" id="SSF82171">
    <property type="entry name" value="DPP6 N-terminal domain-like"/>
    <property type="match status" value="1"/>
</dbReference>
<keyword evidence="2" id="KW-0472">Membrane</keyword>
<dbReference type="Gene3D" id="2.130.10.10">
    <property type="entry name" value="YVTN repeat-like/Quinoprotein amine dehydrogenase"/>
    <property type="match status" value="1"/>
</dbReference>
<dbReference type="OrthoDB" id="67540at2759"/>
<dbReference type="GO" id="GO:0000139">
    <property type="term" value="C:Golgi membrane"/>
    <property type="evidence" value="ECO:0007669"/>
    <property type="project" value="TreeGrafter"/>
</dbReference>
<dbReference type="STRING" id="1280837.A0A316VAG6"/>
<keyword evidence="6" id="KW-1185">Reference proteome</keyword>
<dbReference type="AlphaFoldDB" id="A0A316VAG6"/>
<dbReference type="Pfam" id="PF07064">
    <property type="entry name" value="RIC1"/>
    <property type="match status" value="1"/>
</dbReference>
<dbReference type="GO" id="GO:0034066">
    <property type="term" value="C:Ric1-Rgp1 guanyl-nucleotide exchange factor complex"/>
    <property type="evidence" value="ECO:0007669"/>
    <property type="project" value="InterPro"/>
</dbReference>
<protein>
    <recommendedName>
        <fullName evidence="4">RIC1 C-terminal alpha solenoid region domain-containing protein</fullName>
    </recommendedName>
</protein>
<dbReference type="PANTHER" id="PTHR22746">
    <property type="entry name" value="RAB6A-GEF COMPLEX PARTNER PROTEIN 1"/>
    <property type="match status" value="1"/>
</dbReference>
<dbReference type="InterPro" id="IPR040096">
    <property type="entry name" value="Ric1"/>
</dbReference>
<dbReference type="Pfam" id="PF25440">
    <property type="entry name" value="Beta-prop_RIC1_2nd"/>
    <property type="match status" value="1"/>
</dbReference>
<dbReference type="InterPro" id="IPR009771">
    <property type="entry name" value="RIC1_C"/>
</dbReference>
<evidence type="ECO:0000259" key="4">
    <source>
        <dbReference type="Pfam" id="PF07064"/>
    </source>
</evidence>